<dbReference type="EMBL" id="JAHRIP010013793">
    <property type="protein sequence ID" value="MEQ2285544.1"/>
    <property type="molecule type" value="Genomic_DNA"/>
</dbReference>
<evidence type="ECO:0000313" key="2">
    <source>
        <dbReference type="EMBL" id="MEQ2285544.1"/>
    </source>
</evidence>
<reference evidence="2 3" key="1">
    <citation type="submission" date="2021-06" db="EMBL/GenBank/DDBJ databases">
        <authorList>
            <person name="Palmer J.M."/>
        </authorList>
    </citation>
    <scope>NUCLEOTIDE SEQUENCE [LARGE SCALE GENOMIC DNA]</scope>
    <source>
        <strain evidence="2 3">AS_MEX2019</strain>
        <tissue evidence="2">Muscle</tissue>
    </source>
</reference>
<gene>
    <name evidence="2" type="ORF">AMECASPLE_033007</name>
</gene>
<organism evidence="2 3">
    <name type="scientific">Ameca splendens</name>
    <dbReference type="NCBI Taxonomy" id="208324"/>
    <lineage>
        <taxon>Eukaryota</taxon>
        <taxon>Metazoa</taxon>
        <taxon>Chordata</taxon>
        <taxon>Craniata</taxon>
        <taxon>Vertebrata</taxon>
        <taxon>Euteleostomi</taxon>
        <taxon>Actinopterygii</taxon>
        <taxon>Neopterygii</taxon>
        <taxon>Teleostei</taxon>
        <taxon>Neoteleostei</taxon>
        <taxon>Acanthomorphata</taxon>
        <taxon>Ovalentaria</taxon>
        <taxon>Atherinomorphae</taxon>
        <taxon>Cyprinodontiformes</taxon>
        <taxon>Goodeidae</taxon>
        <taxon>Ameca</taxon>
    </lineage>
</organism>
<accession>A0ABV0XVU3</accession>
<keyword evidence="3" id="KW-1185">Reference proteome</keyword>
<feature type="compositionally biased region" description="Low complexity" evidence="1">
    <location>
        <begin position="141"/>
        <end position="157"/>
    </location>
</feature>
<feature type="region of interest" description="Disordered" evidence="1">
    <location>
        <begin position="132"/>
        <end position="160"/>
    </location>
</feature>
<evidence type="ECO:0000313" key="3">
    <source>
        <dbReference type="Proteomes" id="UP001469553"/>
    </source>
</evidence>
<comment type="caution">
    <text evidence="2">The sequence shown here is derived from an EMBL/GenBank/DDBJ whole genome shotgun (WGS) entry which is preliminary data.</text>
</comment>
<proteinExistence type="predicted"/>
<sequence>MVWLVKGAQRSSPGVALNPWVCSAVLQVRLRSGHCLGHFKTLTFHPVIKGKPGELSKLCRRQTRWLPGCVLSITECPSLSCRAPVTCLSQPSNQSSASCLQKHTHSPALQGCWFLFLVAIGQKAGYTMDRSPVHHSATQRHTGQTTMHTNTQTHTLTPKGNLGRPINLTVMVLEWD</sequence>
<name>A0ABV0XVU3_9TELE</name>
<dbReference type="Proteomes" id="UP001469553">
    <property type="component" value="Unassembled WGS sequence"/>
</dbReference>
<protein>
    <submittedName>
        <fullName evidence="2">Uncharacterized protein</fullName>
    </submittedName>
</protein>
<evidence type="ECO:0000256" key="1">
    <source>
        <dbReference type="SAM" id="MobiDB-lite"/>
    </source>
</evidence>